<organism evidence="3 5">
    <name type="scientific">Urochloa decumbens</name>
    <dbReference type="NCBI Taxonomy" id="240449"/>
    <lineage>
        <taxon>Eukaryota</taxon>
        <taxon>Viridiplantae</taxon>
        <taxon>Streptophyta</taxon>
        <taxon>Embryophyta</taxon>
        <taxon>Tracheophyta</taxon>
        <taxon>Spermatophyta</taxon>
        <taxon>Magnoliopsida</taxon>
        <taxon>Liliopsida</taxon>
        <taxon>Poales</taxon>
        <taxon>Poaceae</taxon>
        <taxon>PACMAD clade</taxon>
        <taxon>Panicoideae</taxon>
        <taxon>Panicodae</taxon>
        <taxon>Paniceae</taxon>
        <taxon>Melinidinae</taxon>
        <taxon>Urochloa</taxon>
    </lineage>
</organism>
<keyword evidence="2" id="KW-0732">Signal</keyword>
<protein>
    <submittedName>
        <fullName evidence="3">Uncharacterized protein</fullName>
    </submittedName>
</protein>
<accession>A0ABC8YVE2</accession>
<reference evidence="3 5" key="1">
    <citation type="submission" date="2024-10" db="EMBL/GenBank/DDBJ databases">
        <authorList>
            <person name="Ryan C."/>
        </authorList>
    </citation>
    <scope>NUCLEOTIDE SEQUENCE [LARGE SCALE GENOMIC DNA]</scope>
</reference>
<dbReference type="AlphaFoldDB" id="A0ABC8YVE2"/>
<evidence type="ECO:0000313" key="4">
    <source>
        <dbReference type="EMBL" id="CAL4954295.1"/>
    </source>
</evidence>
<feature type="signal peptide" evidence="2">
    <location>
        <begin position="1"/>
        <end position="25"/>
    </location>
</feature>
<feature type="region of interest" description="Disordered" evidence="1">
    <location>
        <begin position="32"/>
        <end position="105"/>
    </location>
</feature>
<proteinExistence type="predicted"/>
<gene>
    <name evidence="3" type="ORF">URODEC1_LOCUS36594</name>
    <name evidence="4" type="ORF">URODEC1_LOCUS40718</name>
</gene>
<evidence type="ECO:0000256" key="1">
    <source>
        <dbReference type="SAM" id="MobiDB-lite"/>
    </source>
</evidence>
<dbReference type="Proteomes" id="UP001497457">
    <property type="component" value="Chromosome 17b"/>
</dbReference>
<evidence type="ECO:0000313" key="5">
    <source>
        <dbReference type="Proteomes" id="UP001497457"/>
    </source>
</evidence>
<name>A0ABC8YVE2_9POAL</name>
<evidence type="ECO:0000313" key="3">
    <source>
        <dbReference type="EMBL" id="CAL4947191.1"/>
    </source>
</evidence>
<evidence type="ECO:0000256" key="2">
    <source>
        <dbReference type="SAM" id="SignalP"/>
    </source>
</evidence>
<feature type="compositionally biased region" description="Pro residues" evidence="1">
    <location>
        <begin position="94"/>
        <end position="104"/>
    </location>
</feature>
<dbReference type="EMBL" id="OZ075127">
    <property type="protein sequence ID" value="CAL4947191.1"/>
    <property type="molecule type" value="Genomic_DNA"/>
</dbReference>
<dbReference type="EMBL" id="OZ075128">
    <property type="protein sequence ID" value="CAL4954295.1"/>
    <property type="molecule type" value="Genomic_DNA"/>
</dbReference>
<feature type="chain" id="PRO_5044721369" evidence="2">
    <location>
        <begin position="26"/>
        <end position="129"/>
    </location>
</feature>
<keyword evidence="5" id="KW-1185">Reference proteome</keyword>
<dbReference type="Proteomes" id="UP001497457">
    <property type="component" value="Chromosome 18b"/>
</dbReference>
<sequence length="129" mass="12905">MASRKLAVASLPALLLIGALLLVAATPASSGAAVNEEDAASGGHQFPSSLDRAPEPSPKKSRAVRAGSPVVSSLVGTHPSGPASAPKGSGAVPPQAPAPAPHPPCDLKDDEKLWLLVLILLILCCLSNP</sequence>